<dbReference type="GO" id="GO:0032039">
    <property type="term" value="C:integrator complex"/>
    <property type="evidence" value="ECO:0007669"/>
    <property type="project" value="TreeGrafter"/>
</dbReference>
<feature type="domain" description="Integrator complex subunit 6-like beta-barrel" evidence="2">
    <location>
        <begin position="259"/>
        <end position="440"/>
    </location>
</feature>
<evidence type="ECO:0000259" key="1">
    <source>
        <dbReference type="Pfam" id="PF13519"/>
    </source>
</evidence>
<dbReference type="PANTHER" id="PTHR12957">
    <property type="entry name" value="DEAD/H BOX POLYPEPTIDE 26/DICE1-RELATED"/>
    <property type="match status" value="1"/>
</dbReference>
<sequence>MAANVKGQVPCTCILLDTSASMNQRTSSNISLLDMAKAAIEQMVRRFPNERQHRFLLVTTRYGGTVEAGWGDSQHVFLQKVKNAVARDLSDLPSAVRCCFDLLEKGRSTYDIDNYGQGRWPWMTMEAASVWILSDGCDISNDTGILSSFNLPRSEAPTSAELFLEPFRWDQRVWMTILRCPGCGSLPQELANNPGPAGSIADMTAGRAQVVQNMRELMKAVESLSSRLIAASVGVKIVPLEDDEENGFKDATRIKAPPQANTILVVASKAPQFWPIPDSTLLTESATSIGNHSVPRAALPVLSYKLVCGTGDGQGGEGQKDPAHDHTILFPEFYEVEPCAVTDYLRERCNALKNPRAILQLYVKGSSTPCPAAGEMPLSISPCAGEPFGFLRLIPQDGMGRIRPSSSSARAGLLLDFPGVELALLPYNYPKLYEIVEELRKPNAGGIANKSTQTRQELEAYVRSVPPYYLKSLRKLLRNLGIAIADRTEPMHSQHLVHALTRLKFVKVERI</sequence>
<dbReference type="PaxDb" id="55529-EKX50426"/>
<reference evidence="4" key="3">
    <citation type="submission" date="2016-03" db="UniProtKB">
        <authorList>
            <consortium name="EnsemblProtists"/>
        </authorList>
    </citation>
    <scope>IDENTIFICATION</scope>
</reference>
<dbReference type="SUPFAM" id="SSF53300">
    <property type="entry name" value="vWA-like"/>
    <property type="match status" value="1"/>
</dbReference>
<gene>
    <name evidence="3" type="ORF">GUITHDRAFT_135111</name>
</gene>
<dbReference type="Proteomes" id="UP000011087">
    <property type="component" value="Unassembled WGS sequence"/>
</dbReference>
<evidence type="ECO:0000259" key="2">
    <source>
        <dbReference type="Pfam" id="PF25462"/>
    </source>
</evidence>
<accession>L1JPB3</accession>
<dbReference type="KEGG" id="gtt:GUITHDRAFT_135111"/>
<evidence type="ECO:0000313" key="4">
    <source>
        <dbReference type="EnsemblProtists" id="EKX50426"/>
    </source>
</evidence>
<dbReference type="GO" id="GO:0034472">
    <property type="term" value="P:snRNA 3'-end processing"/>
    <property type="evidence" value="ECO:0007669"/>
    <property type="project" value="TreeGrafter"/>
</dbReference>
<reference evidence="5" key="2">
    <citation type="submission" date="2012-11" db="EMBL/GenBank/DDBJ databases">
        <authorList>
            <person name="Kuo A."/>
            <person name="Curtis B.A."/>
            <person name="Tanifuji G."/>
            <person name="Burki F."/>
            <person name="Gruber A."/>
            <person name="Irimia M."/>
            <person name="Maruyama S."/>
            <person name="Arias M.C."/>
            <person name="Ball S.G."/>
            <person name="Gile G.H."/>
            <person name="Hirakawa Y."/>
            <person name="Hopkins J.F."/>
            <person name="Rensing S.A."/>
            <person name="Schmutz J."/>
            <person name="Symeonidi A."/>
            <person name="Elias M."/>
            <person name="Eveleigh R.J."/>
            <person name="Herman E.K."/>
            <person name="Klute M.J."/>
            <person name="Nakayama T."/>
            <person name="Obornik M."/>
            <person name="Reyes-Prieto A."/>
            <person name="Armbrust E.V."/>
            <person name="Aves S.J."/>
            <person name="Beiko R.G."/>
            <person name="Coutinho P."/>
            <person name="Dacks J.B."/>
            <person name="Durnford D.G."/>
            <person name="Fast N.M."/>
            <person name="Green B.R."/>
            <person name="Grisdale C."/>
            <person name="Hempe F."/>
            <person name="Henrissat B."/>
            <person name="Hoppner M.P."/>
            <person name="Ishida K.-I."/>
            <person name="Kim E."/>
            <person name="Koreny L."/>
            <person name="Kroth P.G."/>
            <person name="Liu Y."/>
            <person name="Malik S.-B."/>
            <person name="Maier U.G."/>
            <person name="McRose D."/>
            <person name="Mock T."/>
            <person name="Neilson J.A."/>
            <person name="Onodera N.T."/>
            <person name="Poole A.M."/>
            <person name="Pritham E.J."/>
            <person name="Richards T.A."/>
            <person name="Rocap G."/>
            <person name="Roy S.W."/>
            <person name="Sarai C."/>
            <person name="Schaack S."/>
            <person name="Shirato S."/>
            <person name="Slamovits C.H."/>
            <person name="Spencer D.F."/>
            <person name="Suzuki S."/>
            <person name="Worden A.Z."/>
            <person name="Zauner S."/>
            <person name="Barry K."/>
            <person name="Bell C."/>
            <person name="Bharti A.K."/>
            <person name="Crow J.A."/>
            <person name="Grimwood J."/>
            <person name="Kramer R."/>
            <person name="Lindquist E."/>
            <person name="Lucas S."/>
            <person name="Salamov A."/>
            <person name="McFadden G.I."/>
            <person name="Lane C.E."/>
            <person name="Keeling P.J."/>
            <person name="Gray M.W."/>
            <person name="Grigoriev I.V."/>
            <person name="Archibald J.M."/>
        </authorList>
    </citation>
    <scope>NUCLEOTIDE SEQUENCE</scope>
    <source>
        <strain evidence="5">CCMP2712</strain>
    </source>
</reference>
<protein>
    <submittedName>
        <fullName evidence="3 4">Uncharacterized protein</fullName>
    </submittedName>
</protein>
<keyword evidence="5" id="KW-1185">Reference proteome</keyword>
<dbReference type="OrthoDB" id="9449012at2759"/>
<dbReference type="PANTHER" id="PTHR12957:SF2">
    <property type="entry name" value="INTEGRATOR COMPLEX SUBUNIT 6"/>
    <property type="match status" value="1"/>
</dbReference>
<dbReference type="Gene3D" id="3.40.50.410">
    <property type="entry name" value="von Willebrand factor, type A domain"/>
    <property type="match status" value="1"/>
</dbReference>
<dbReference type="Pfam" id="PF13519">
    <property type="entry name" value="VWA_2"/>
    <property type="match status" value="1"/>
</dbReference>
<dbReference type="HOGENOM" id="CLU_050971_0_0_1"/>
<reference evidence="3 5" key="1">
    <citation type="journal article" date="2012" name="Nature">
        <title>Algal genomes reveal evolutionary mosaicism and the fate of nucleomorphs.</title>
        <authorList>
            <consortium name="DOE Joint Genome Institute"/>
            <person name="Curtis B.A."/>
            <person name="Tanifuji G."/>
            <person name="Burki F."/>
            <person name="Gruber A."/>
            <person name="Irimia M."/>
            <person name="Maruyama S."/>
            <person name="Arias M.C."/>
            <person name="Ball S.G."/>
            <person name="Gile G.H."/>
            <person name="Hirakawa Y."/>
            <person name="Hopkins J.F."/>
            <person name="Kuo A."/>
            <person name="Rensing S.A."/>
            <person name="Schmutz J."/>
            <person name="Symeonidi A."/>
            <person name="Elias M."/>
            <person name="Eveleigh R.J."/>
            <person name="Herman E.K."/>
            <person name="Klute M.J."/>
            <person name="Nakayama T."/>
            <person name="Obornik M."/>
            <person name="Reyes-Prieto A."/>
            <person name="Armbrust E.V."/>
            <person name="Aves S.J."/>
            <person name="Beiko R.G."/>
            <person name="Coutinho P."/>
            <person name="Dacks J.B."/>
            <person name="Durnford D.G."/>
            <person name="Fast N.M."/>
            <person name="Green B.R."/>
            <person name="Grisdale C.J."/>
            <person name="Hempel F."/>
            <person name="Henrissat B."/>
            <person name="Hoppner M.P."/>
            <person name="Ishida K."/>
            <person name="Kim E."/>
            <person name="Koreny L."/>
            <person name="Kroth P.G."/>
            <person name="Liu Y."/>
            <person name="Malik S.B."/>
            <person name="Maier U.G."/>
            <person name="McRose D."/>
            <person name="Mock T."/>
            <person name="Neilson J.A."/>
            <person name="Onodera N.T."/>
            <person name="Poole A.M."/>
            <person name="Pritham E.J."/>
            <person name="Richards T.A."/>
            <person name="Rocap G."/>
            <person name="Roy S.W."/>
            <person name="Sarai C."/>
            <person name="Schaack S."/>
            <person name="Shirato S."/>
            <person name="Slamovits C.H."/>
            <person name="Spencer D.F."/>
            <person name="Suzuki S."/>
            <person name="Worden A.Z."/>
            <person name="Zauner S."/>
            <person name="Barry K."/>
            <person name="Bell C."/>
            <person name="Bharti A.K."/>
            <person name="Crow J.A."/>
            <person name="Grimwood J."/>
            <person name="Kramer R."/>
            <person name="Lindquist E."/>
            <person name="Lucas S."/>
            <person name="Salamov A."/>
            <person name="McFadden G.I."/>
            <person name="Lane C.E."/>
            <person name="Keeling P.J."/>
            <person name="Gray M.W."/>
            <person name="Grigoriev I.V."/>
            <person name="Archibald J.M."/>
        </authorList>
    </citation>
    <scope>NUCLEOTIDE SEQUENCE</scope>
    <source>
        <strain evidence="3 5">CCMP2712</strain>
    </source>
</reference>
<organism evidence="3">
    <name type="scientific">Guillardia theta (strain CCMP2712)</name>
    <name type="common">Cryptophyte</name>
    <dbReference type="NCBI Taxonomy" id="905079"/>
    <lineage>
        <taxon>Eukaryota</taxon>
        <taxon>Cryptophyceae</taxon>
        <taxon>Pyrenomonadales</taxon>
        <taxon>Geminigeraceae</taxon>
        <taxon>Guillardia</taxon>
    </lineage>
</organism>
<dbReference type="EnsemblProtists" id="EKX50426">
    <property type="protein sequence ID" value="EKX50426"/>
    <property type="gene ID" value="GUITHDRAFT_135111"/>
</dbReference>
<evidence type="ECO:0000313" key="5">
    <source>
        <dbReference type="Proteomes" id="UP000011087"/>
    </source>
</evidence>
<dbReference type="InterPro" id="IPR051113">
    <property type="entry name" value="Integrator_subunit6"/>
</dbReference>
<dbReference type="OMA" id="EPCAREN"/>
<dbReference type="InterPro" id="IPR057413">
    <property type="entry name" value="Beta-barrel_INTS6"/>
</dbReference>
<dbReference type="GeneID" id="17307356"/>
<dbReference type="eggNOG" id="KOG3768">
    <property type="taxonomic scope" value="Eukaryota"/>
</dbReference>
<dbReference type="InterPro" id="IPR036465">
    <property type="entry name" value="vWFA_dom_sf"/>
</dbReference>
<name>L1JPB3_GUITC</name>
<dbReference type="STRING" id="905079.L1JPB3"/>
<dbReference type="Pfam" id="PF25462">
    <property type="entry name" value="Beta-barrel_INTS6"/>
    <property type="match status" value="1"/>
</dbReference>
<dbReference type="RefSeq" id="XP_005837406.1">
    <property type="nucleotide sequence ID" value="XM_005837349.1"/>
</dbReference>
<dbReference type="AlphaFoldDB" id="L1JPB3"/>
<proteinExistence type="predicted"/>
<feature type="domain" description="VWFA" evidence="1">
    <location>
        <begin position="13"/>
        <end position="107"/>
    </location>
</feature>
<dbReference type="InterPro" id="IPR002035">
    <property type="entry name" value="VWF_A"/>
</dbReference>
<evidence type="ECO:0000313" key="3">
    <source>
        <dbReference type="EMBL" id="EKX50426.1"/>
    </source>
</evidence>
<dbReference type="EMBL" id="JH992978">
    <property type="protein sequence ID" value="EKX50426.1"/>
    <property type="molecule type" value="Genomic_DNA"/>
</dbReference>